<keyword evidence="5" id="KW-1185">Reference proteome</keyword>
<dbReference type="Pfam" id="PF01979">
    <property type="entry name" value="Amidohydro_1"/>
    <property type="match status" value="1"/>
</dbReference>
<dbReference type="SUPFAM" id="SSF51556">
    <property type="entry name" value="Metallo-dependent hydrolases"/>
    <property type="match status" value="1"/>
</dbReference>
<evidence type="ECO:0000313" key="5">
    <source>
        <dbReference type="Proteomes" id="UP000282957"/>
    </source>
</evidence>
<comment type="similarity">
    <text evidence="1">Belongs to the metallo-dependent hydrolases superfamily. ATZ/TRZ family.</text>
</comment>
<dbReference type="Gene3D" id="2.30.40.10">
    <property type="entry name" value="Urease, subunit C, domain 1"/>
    <property type="match status" value="1"/>
</dbReference>
<dbReference type="OrthoDB" id="9796020at2"/>
<proteinExistence type="inferred from homology"/>
<keyword evidence="2 4" id="KW-0378">Hydrolase</keyword>
<evidence type="ECO:0000256" key="2">
    <source>
        <dbReference type="ARBA" id="ARBA00022801"/>
    </source>
</evidence>
<dbReference type="Gene3D" id="3.20.20.140">
    <property type="entry name" value="Metal-dependent hydrolases"/>
    <property type="match status" value="1"/>
</dbReference>
<dbReference type="InterPro" id="IPR032466">
    <property type="entry name" value="Metal_Hydrolase"/>
</dbReference>
<dbReference type="EMBL" id="SACL01000014">
    <property type="protein sequence ID" value="RVT90088.1"/>
    <property type="molecule type" value="Genomic_DNA"/>
</dbReference>
<dbReference type="AlphaFoldDB" id="A0A437LXE8"/>
<dbReference type="Proteomes" id="UP000282957">
    <property type="component" value="Unassembled WGS sequence"/>
</dbReference>
<protein>
    <submittedName>
        <fullName evidence="4">Amidohydrolase</fullName>
    </submittedName>
</protein>
<dbReference type="SUPFAM" id="SSF51338">
    <property type="entry name" value="Composite domain of metallo-dependent hydrolases"/>
    <property type="match status" value="1"/>
</dbReference>
<dbReference type="InterPro" id="IPR050287">
    <property type="entry name" value="MTA/SAH_deaminase"/>
</dbReference>
<dbReference type="InterPro" id="IPR011059">
    <property type="entry name" value="Metal-dep_hydrolase_composite"/>
</dbReference>
<gene>
    <name evidence="4" type="ORF">EOD42_23960</name>
</gene>
<dbReference type="InterPro" id="IPR006680">
    <property type="entry name" value="Amidohydro-rel"/>
</dbReference>
<name>A0A437LXE8_9PROT</name>
<evidence type="ECO:0000313" key="4">
    <source>
        <dbReference type="EMBL" id="RVT90088.1"/>
    </source>
</evidence>
<sequence>MADLLLRAAWLWAGADTPPQPDARVLLRDGVVAALGMEATGVPVLDMGDAVLVPGFTCAHQHGRGLSQLQLGYPDDRLEAWANRRRLRGGPAAHPLVLLAAARMLANGITGCLHANWSYGGPQEEELAEVSRAYAESGMRAAICVGVADRGALVLPEEATDGFIAGLPPALRPLAQSVRRHPFIATAAEAARVHDGLSARWAGTRLRFMFGPAGPHWVSDRLFAELAAAARDRATGLHFHLLESPAQQQACRAIYPEGVMRRLLALGALGPRNSAAHGVYLTPDDMAVMAGTGTALVLNPGSNLRLHNGPPPVSALARSGVRLALGGDDCELNDDRDPWGELRLVATLGHLPPAELLRAATETAAAVAGLPGGRIAPGLPADIVALAPPAAHDPDLPLEHALTGRATGRDVRMTMVGGEVLYRDGRLPRHDLPTLEQAALEAARAVRRHPARAPADVEALGRALLDFYASTGAAPGR</sequence>
<evidence type="ECO:0000259" key="3">
    <source>
        <dbReference type="Pfam" id="PF01979"/>
    </source>
</evidence>
<dbReference type="PANTHER" id="PTHR43794:SF11">
    <property type="entry name" value="AMIDOHYDROLASE-RELATED DOMAIN-CONTAINING PROTEIN"/>
    <property type="match status" value="1"/>
</dbReference>
<accession>A0A437LXE8</accession>
<comment type="caution">
    <text evidence="4">The sequence shown here is derived from an EMBL/GenBank/DDBJ whole genome shotgun (WGS) entry which is preliminary data.</text>
</comment>
<dbReference type="PANTHER" id="PTHR43794">
    <property type="entry name" value="AMINOHYDROLASE SSNA-RELATED"/>
    <property type="match status" value="1"/>
</dbReference>
<reference evidence="4 5" key="1">
    <citation type="submission" date="2019-01" db="EMBL/GenBank/DDBJ databases">
        <authorList>
            <person name="Chen W.-M."/>
        </authorList>
    </citation>
    <scope>NUCLEOTIDE SEQUENCE [LARGE SCALE GENOMIC DNA]</scope>
    <source>
        <strain evidence="4 5">CCP-6</strain>
    </source>
</reference>
<dbReference type="GO" id="GO:0016810">
    <property type="term" value="F:hydrolase activity, acting on carbon-nitrogen (but not peptide) bonds"/>
    <property type="evidence" value="ECO:0007669"/>
    <property type="project" value="InterPro"/>
</dbReference>
<organism evidence="4 5">
    <name type="scientific">Rhodovarius crocodyli</name>
    <dbReference type="NCBI Taxonomy" id="1979269"/>
    <lineage>
        <taxon>Bacteria</taxon>
        <taxon>Pseudomonadati</taxon>
        <taxon>Pseudomonadota</taxon>
        <taxon>Alphaproteobacteria</taxon>
        <taxon>Acetobacterales</taxon>
        <taxon>Roseomonadaceae</taxon>
        <taxon>Rhodovarius</taxon>
    </lineage>
</organism>
<dbReference type="RefSeq" id="WP_127790132.1">
    <property type="nucleotide sequence ID" value="NZ_SACL01000014.1"/>
</dbReference>
<evidence type="ECO:0000256" key="1">
    <source>
        <dbReference type="ARBA" id="ARBA00006745"/>
    </source>
</evidence>
<feature type="domain" description="Amidohydrolase-related" evidence="3">
    <location>
        <begin position="51"/>
        <end position="420"/>
    </location>
</feature>